<sequence length="103" mass="11690">MVELSCFPLTVDLNCFHPADEFSCFHHAVVLVSVFNAQVVVELSCFPSFNFFFRGAELNCTPTVAELSCFIESWLTHYICNQREQIPIYLVSAFLISSLQDSD</sequence>
<dbReference type="Proteomes" id="UP000887013">
    <property type="component" value="Unassembled WGS sequence"/>
</dbReference>
<evidence type="ECO:0000313" key="1">
    <source>
        <dbReference type="EMBL" id="GFT39393.1"/>
    </source>
</evidence>
<dbReference type="EMBL" id="BMAW01109654">
    <property type="protein sequence ID" value="GFT39393.1"/>
    <property type="molecule type" value="Genomic_DNA"/>
</dbReference>
<proteinExistence type="predicted"/>
<name>A0A8X6NWH6_NEPPI</name>
<accession>A0A8X6NWH6</accession>
<keyword evidence="2" id="KW-1185">Reference proteome</keyword>
<comment type="caution">
    <text evidence="1">The sequence shown here is derived from an EMBL/GenBank/DDBJ whole genome shotgun (WGS) entry which is preliminary data.</text>
</comment>
<organism evidence="1 2">
    <name type="scientific">Nephila pilipes</name>
    <name type="common">Giant wood spider</name>
    <name type="synonym">Nephila maculata</name>
    <dbReference type="NCBI Taxonomy" id="299642"/>
    <lineage>
        <taxon>Eukaryota</taxon>
        <taxon>Metazoa</taxon>
        <taxon>Ecdysozoa</taxon>
        <taxon>Arthropoda</taxon>
        <taxon>Chelicerata</taxon>
        <taxon>Arachnida</taxon>
        <taxon>Araneae</taxon>
        <taxon>Araneomorphae</taxon>
        <taxon>Entelegynae</taxon>
        <taxon>Araneoidea</taxon>
        <taxon>Nephilidae</taxon>
        <taxon>Nephila</taxon>
    </lineage>
</organism>
<protein>
    <submittedName>
        <fullName evidence="1">Uncharacterized protein</fullName>
    </submittedName>
</protein>
<reference evidence="1" key="1">
    <citation type="submission" date="2020-08" db="EMBL/GenBank/DDBJ databases">
        <title>Multicomponent nature underlies the extraordinary mechanical properties of spider dragline silk.</title>
        <authorList>
            <person name="Kono N."/>
            <person name="Nakamura H."/>
            <person name="Mori M."/>
            <person name="Yoshida Y."/>
            <person name="Ohtoshi R."/>
            <person name="Malay A.D."/>
            <person name="Moran D.A.P."/>
            <person name="Tomita M."/>
            <person name="Numata K."/>
            <person name="Arakawa K."/>
        </authorList>
    </citation>
    <scope>NUCLEOTIDE SEQUENCE</scope>
</reference>
<evidence type="ECO:0000313" key="2">
    <source>
        <dbReference type="Proteomes" id="UP000887013"/>
    </source>
</evidence>
<gene>
    <name evidence="1" type="ORF">NPIL_125641</name>
</gene>
<dbReference type="AlphaFoldDB" id="A0A8X6NWH6"/>